<gene>
    <name evidence="5" type="ORF">A3F84_00165</name>
</gene>
<keyword evidence="3" id="KW-0238">DNA-binding</keyword>
<keyword evidence="5" id="KW-0540">Nuclease</keyword>
<dbReference type="EMBL" id="MFKF01000015">
    <property type="protein sequence ID" value="OGG57096.1"/>
    <property type="molecule type" value="Genomic_DNA"/>
</dbReference>
<sequence>MASSYLPTPKSWFRSTLSPDAEAGLILKVETGSTPATSYDEFWDGDIPWLTPKEVTDFGDNLFVSRTERTLTKAGLAQVGGRLLPAGTVLLTKRAPVGCVVVNAIPMVTNQGFLSFTCGPRLRPIYLAHWLRANRPYLDKVANGSTYPELYAGDLFEFEIAVPDLPTQDRIIEVISSLQFLTALGHPLEQSVYSPDALLARQEQTRRLRSLRDSVLPLLLGGELDAAHLKNGFFATT</sequence>
<dbReference type="InterPro" id="IPR052021">
    <property type="entry name" value="Type-I_RS_S_subunit"/>
</dbReference>
<dbReference type="Gene3D" id="3.90.220.20">
    <property type="entry name" value="DNA methylase specificity domains"/>
    <property type="match status" value="1"/>
</dbReference>
<evidence type="ECO:0000256" key="1">
    <source>
        <dbReference type="ARBA" id="ARBA00010923"/>
    </source>
</evidence>
<dbReference type="GO" id="GO:0009307">
    <property type="term" value="P:DNA restriction-modification system"/>
    <property type="evidence" value="ECO:0007669"/>
    <property type="project" value="UniProtKB-KW"/>
</dbReference>
<keyword evidence="2" id="KW-0680">Restriction system</keyword>
<dbReference type="GO" id="GO:0004519">
    <property type="term" value="F:endonuclease activity"/>
    <property type="evidence" value="ECO:0007669"/>
    <property type="project" value="UniProtKB-KW"/>
</dbReference>
<proteinExistence type="inferred from homology"/>
<dbReference type="InterPro" id="IPR000055">
    <property type="entry name" value="Restrct_endonuc_typeI_TRD"/>
</dbReference>
<protein>
    <submittedName>
        <fullName evidence="5">Restriction endonuclease subunit S</fullName>
    </submittedName>
</protein>
<dbReference type="Pfam" id="PF01420">
    <property type="entry name" value="Methylase_S"/>
    <property type="match status" value="1"/>
</dbReference>
<evidence type="ECO:0000256" key="2">
    <source>
        <dbReference type="ARBA" id="ARBA00022747"/>
    </source>
</evidence>
<evidence type="ECO:0000313" key="6">
    <source>
        <dbReference type="Proteomes" id="UP000178606"/>
    </source>
</evidence>
<evidence type="ECO:0000313" key="5">
    <source>
        <dbReference type="EMBL" id="OGG57096.1"/>
    </source>
</evidence>
<reference evidence="5 6" key="1">
    <citation type="journal article" date="2016" name="Nat. Commun.">
        <title>Thousands of microbial genomes shed light on interconnected biogeochemical processes in an aquifer system.</title>
        <authorList>
            <person name="Anantharaman K."/>
            <person name="Brown C.T."/>
            <person name="Hug L.A."/>
            <person name="Sharon I."/>
            <person name="Castelle C.J."/>
            <person name="Probst A.J."/>
            <person name="Thomas B.C."/>
            <person name="Singh A."/>
            <person name="Wilkins M.J."/>
            <person name="Karaoz U."/>
            <person name="Brodie E.L."/>
            <person name="Williams K.H."/>
            <person name="Hubbard S.S."/>
            <person name="Banfield J.F."/>
        </authorList>
    </citation>
    <scope>NUCLEOTIDE SEQUENCE [LARGE SCALE GENOMIC DNA]</scope>
    <source>
        <strain evidence="6">RIFCSPLOWO2_12_FULL_64_10</strain>
    </source>
</reference>
<comment type="caution">
    <text evidence="5">The sequence shown here is derived from an EMBL/GenBank/DDBJ whole genome shotgun (WGS) entry which is preliminary data.</text>
</comment>
<dbReference type="PANTHER" id="PTHR30408:SF12">
    <property type="entry name" value="TYPE I RESTRICTION ENZYME MJAVIII SPECIFICITY SUBUNIT"/>
    <property type="match status" value="1"/>
</dbReference>
<keyword evidence="5" id="KW-0255">Endonuclease</keyword>
<organism evidence="5 6">
    <name type="scientific">Handelsmanbacteria sp. (strain RIFCSPLOWO2_12_FULL_64_10)</name>
    <dbReference type="NCBI Taxonomy" id="1817868"/>
    <lineage>
        <taxon>Bacteria</taxon>
        <taxon>Candidatus Handelsmaniibacteriota</taxon>
    </lineage>
</organism>
<comment type="similarity">
    <text evidence="1">Belongs to the type-I restriction system S methylase family.</text>
</comment>
<name>A0A1F6D6Q6_HANXR</name>
<evidence type="ECO:0000259" key="4">
    <source>
        <dbReference type="Pfam" id="PF01420"/>
    </source>
</evidence>
<dbReference type="SUPFAM" id="SSF116734">
    <property type="entry name" value="DNA methylase specificity domain"/>
    <property type="match status" value="1"/>
</dbReference>
<dbReference type="GO" id="GO:0003677">
    <property type="term" value="F:DNA binding"/>
    <property type="evidence" value="ECO:0007669"/>
    <property type="project" value="UniProtKB-KW"/>
</dbReference>
<evidence type="ECO:0000256" key="3">
    <source>
        <dbReference type="ARBA" id="ARBA00023125"/>
    </source>
</evidence>
<dbReference type="InterPro" id="IPR044946">
    <property type="entry name" value="Restrct_endonuc_typeI_TRD_sf"/>
</dbReference>
<accession>A0A1F6D6Q6</accession>
<dbReference type="Proteomes" id="UP000178606">
    <property type="component" value="Unassembled WGS sequence"/>
</dbReference>
<dbReference type="PANTHER" id="PTHR30408">
    <property type="entry name" value="TYPE-1 RESTRICTION ENZYME ECOKI SPECIFICITY PROTEIN"/>
    <property type="match status" value="1"/>
</dbReference>
<feature type="domain" description="Type I restriction modification DNA specificity" evidence="4">
    <location>
        <begin position="26"/>
        <end position="180"/>
    </location>
</feature>
<dbReference type="AlphaFoldDB" id="A0A1F6D6Q6"/>
<keyword evidence="5" id="KW-0378">Hydrolase</keyword>